<reference evidence="3 4" key="1">
    <citation type="submission" date="2019-03" db="EMBL/GenBank/DDBJ databases">
        <title>Genomic Encyclopedia of Type Strains, Phase IV (KMG-IV): sequencing the most valuable type-strain genomes for metagenomic binning, comparative biology and taxonomic classification.</title>
        <authorList>
            <person name="Goeker M."/>
        </authorList>
    </citation>
    <scope>NUCLEOTIDE SEQUENCE [LARGE SCALE GENOMIC DNA]</scope>
    <source>
        <strain evidence="3 4">DSM 5604</strain>
    </source>
</reference>
<evidence type="ECO:0000256" key="2">
    <source>
        <dbReference type="SAM" id="SignalP"/>
    </source>
</evidence>
<feature type="signal peptide" evidence="2">
    <location>
        <begin position="1"/>
        <end position="24"/>
    </location>
</feature>
<feature type="chain" id="PRO_5020720700" description="Penicillin-binding protein activator LpoB" evidence="2">
    <location>
        <begin position="25"/>
        <end position="200"/>
    </location>
</feature>
<dbReference type="PROSITE" id="PS51257">
    <property type="entry name" value="PROKAR_LIPOPROTEIN"/>
    <property type="match status" value="1"/>
</dbReference>
<comment type="caution">
    <text evidence="3">The sequence shown here is derived from an EMBL/GenBank/DDBJ whole genome shotgun (WGS) entry which is preliminary data.</text>
</comment>
<keyword evidence="4" id="KW-1185">Reference proteome</keyword>
<dbReference type="Gene3D" id="3.40.50.10610">
    <property type="entry name" value="ABC-type transport auxiliary lipoprotein component"/>
    <property type="match status" value="1"/>
</dbReference>
<accession>A0A4R6X4E1</accession>
<evidence type="ECO:0000313" key="3">
    <source>
        <dbReference type="EMBL" id="TDR13786.1"/>
    </source>
</evidence>
<dbReference type="OrthoDB" id="9803653at2"/>
<organism evidence="3 4">
    <name type="scientific">Marinomonas communis</name>
    <dbReference type="NCBI Taxonomy" id="28254"/>
    <lineage>
        <taxon>Bacteria</taxon>
        <taxon>Pseudomonadati</taxon>
        <taxon>Pseudomonadota</taxon>
        <taxon>Gammaproteobacteria</taxon>
        <taxon>Oceanospirillales</taxon>
        <taxon>Oceanospirillaceae</taxon>
        <taxon>Marinomonas</taxon>
    </lineage>
</organism>
<keyword evidence="2" id="KW-0732">Signal</keyword>
<dbReference type="Proteomes" id="UP000295729">
    <property type="component" value="Unassembled WGS sequence"/>
</dbReference>
<dbReference type="Pfam" id="PF13036">
    <property type="entry name" value="LpoB"/>
    <property type="match status" value="1"/>
</dbReference>
<dbReference type="NCBIfam" id="TIGR02722">
    <property type="entry name" value="lp"/>
    <property type="match status" value="1"/>
</dbReference>
<dbReference type="InterPro" id="IPR014094">
    <property type="entry name" value="LpoB"/>
</dbReference>
<dbReference type="AlphaFoldDB" id="A0A4R6X4E1"/>
<name>A0A4R6X4E1_9GAMM</name>
<sequence length="200" mass="21988">MLKLKTLAATILAITITGCTTPTAYINAESKTENIVAGLSYADFKGAAESMSDEIIANKMLDHPDANGRYILFVSDITNDTMQRIDTDQLAKSIRVKLTNSGKFLVTNAFTDGDKAVAQMRQLKDSEMVKQSSVKGAGQVYAPDFSLSGKIMQRNNTMDNSDTRIEYYFQLSLTNLENGLSYWEGERVVGKVADGDTVSW</sequence>
<gene>
    <name evidence="3" type="ORF">C8D85_1315</name>
</gene>
<evidence type="ECO:0000256" key="1">
    <source>
        <dbReference type="NCBIfam" id="TIGR02722"/>
    </source>
</evidence>
<evidence type="ECO:0000313" key="4">
    <source>
        <dbReference type="Proteomes" id="UP000295729"/>
    </source>
</evidence>
<protein>
    <recommendedName>
        <fullName evidence="1">Penicillin-binding protein activator LpoB</fullName>
    </recommendedName>
</protein>
<dbReference type="EMBL" id="SNZA01000002">
    <property type="protein sequence ID" value="TDR13786.1"/>
    <property type="molecule type" value="Genomic_DNA"/>
</dbReference>
<dbReference type="RefSeq" id="WP_133560877.1">
    <property type="nucleotide sequence ID" value="NZ_SNZA01000002.1"/>
</dbReference>
<proteinExistence type="predicted"/>